<dbReference type="SUPFAM" id="SSF74650">
    <property type="entry name" value="Galactose mutarotase-like"/>
    <property type="match status" value="1"/>
</dbReference>
<sequence length="853" mass="97762">MDTPRSIIWQQANNRVIINTDDGFLTIYLLDEGAARVRFTRTSEDPSPSLILENCVFNPSFKVKEEDQKLSINLKKLKVVFDQTTNALTFYDGQENLLLAEKPNSRQLSESTIQGEACLAAEQQFLSDPTEKIFGMGQFQDGYLDIKGLPRRLTQVNSQIAIPFYTSNKGYALLWHNYGLTDFNPADEQITFSKSATRISSPEKILVTTAEGTQEETRLEGLFTAEFETKETGKYAFLLDVGQKMARGYRVTVDRRAVIDYKNFWLPPTISWFDDLEGGMHDVTFTGQESDAPVIYYRKVEHTTTLRSPVADAVDYVVFAGKADEAIGSYRRLAGPMPMLPQWALGYIHCRERYKSQDEILDNTRQFRERNLPMDMIVQDWQYWGKYGWNAMQFDEQHYPDPEKMVQDIHSLNARLMVSVWSKIDPTSEVGQEFTRRDLFIKDTQWVDFYKPEAAALYWEQFSKRLLSTGIDAWWQDATEPENDDLEGRRIGEGQIPGETYRLIYPLLVTKTVYEGSRRDRPGQRVFILSRSAYPGAQRYAVATWSGDIGNDWEAMRKQLAAGLSYMASGMPWWTFDAGGFFRPGDGQYKDPDYHETFLRWLQLSVFMPLMRVHGYMTDTEFWHYGEAVTTHARNYLNLRYRLLPYIYSEAARVNNGYTLMRPLVMDFAADDIATGLTDQFMFGPSIMVAPVLRPAVAERSVYLPAHKGGWIDFWTGQRYEGETDVDATATLDHIPLFIKAGGIIPMGPVKQYAAQYPDAPVELHIYTGASGMFTLYEDDGETFAYEDRAHASIKITWNEEDQHLKIGKREGSFEGMPATKTFHIIWVTQGFGRDVEAEEVIYNGEEVIIIKS</sequence>
<reference evidence="6 7" key="1">
    <citation type="submission" date="2018-04" db="EMBL/GenBank/DDBJ databases">
        <title>Genomic Encyclopedia of Archaeal and Bacterial Type Strains, Phase II (KMG-II): from individual species to whole genera.</title>
        <authorList>
            <person name="Goeker M."/>
        </authorList>
    </citation>
    <scope>NUCLEOTIDE SEQUENCE [LARGE SCALE GENOMIC DNA]</scope>
    <source>
        <strain evidence="6 7">DSM 26809</strain>
    </source>
</reference>
<dbReference type="Proteomes" id="UP000244168">
    <property type="component" value="Unassembled WGS sequence"/>
</dbReference>
<evidence type="ECO:0000313" key="6">
    <source>
        <dbReference type="EMBL" id="PTQ93542.1"/>
    </source>
</evidence>
<organism evidence="6 7">
    <name type="scientific">Mucilaginibacter yixingensis</name>
    <dbReference type="NCBI Taxonomy" id="1295612"/>
    <lineage>
        <taxon>Bacteria</taxon>
        <taxon>Pseudomonadati</taxon>
        <taxon>Bacteroidota</taxon>
        <taxon>Sphingobacteriia</taxon>
        <taxon>Sphingobacteriales</taxon>
        <taxon>Sphingobacteriaceae</taxon>
        <taxon>Mucilaginibacter</taxon>
    </lineage>
</organism>
<protein>
    <submittedName>
        <fullName evidence="6">Alpha-D-xyloside xylohydrolase</fullName>
    </submittedName>
</protein>
<evidence type="ECO:0000259" key="3">
    <source>
        <dbReference type="Pfam" id="PF01055"/>
    </source>
</evidence>
<dbReference type="GO" id="GO:0005975">
    <property type="term" value="P:carbohydrate metabolic process"/>
    <property type="evidence" value="ECO:0007669"/>
    <property type="project" value="InterPro"/>
</dbReference>
<gene>
    <name evidence="6" type="ORF">C8P68_1084</name>
</gene>
<dbReference type="InterPro" id="IPR033403">
    <property type="entry name" value="DUF5110"/>
</dbReference>
<dbReference type="SUPFAM" id="SSF51445">
    <property type="entry name" value="(Trans)glycosidases"/>
    <property type="match status" value="1"/>
</dbReference>
<dbReference type="EMBL" id="QAOQ01000008">
    <property type="protein sequence ID" value="PTQ93542.1"/>
    <property type="molecule type" value="Genomic_DNA"/>
</dbReference>
<keyword evidence="7" id="KW-1185">Reference proteome</keyword>
<dbReference type="OrthoDB" id="176168at2"/>
<feature type="domain" description="DUF5110" evidence="4">
    <location>
        <begin position="761"/>
        <end position="829"/>
    </location>
</feature>
<dbReference type="CDD" id="cd14752">
    <property type="entry name" value="GH31_N"/>
    <property type="match status" value="1"/>
</dbReference>
<accession>A0A2T5J5T2</accession>
<dbReference type="RefSeq" id="WP_107830668.1">
    <property type="nucleotide sequence ID" value="NZ_CP160205.1"/>
</dbReference>
<evidence type="ECO:0000259" key="4">
    <source>
        <dbReference type="Pfam" id="PF17137"/>
    </source>
</evidence>
<dbReference type="InterPro" id="IPR013780">
    <property type="entry name" value="Glyco_hydro_b"/>
</dbReference>
<dbReference type="AlphaFoldDB" id="A0A2T5J5T2"/>
<dbReference type="Gene3D" id="2.60.40.1180">
    <property type="entry name" value="Golgi alpha-mannosidase II"/>
    <property type="match status" value="2"/>
</dbReference>
<dbReference type="InterPro" id="IPR011013">
    <property type="entry name" value="Gal_mutarotase_sf_dom"/>
</dbReference>
<dbReference type="Gene3D" id="3.20.20.80">
    <property type="entry name" value="Glycosidases"/>
    <property type="match status" value="1"/>
</dbReference>
<dbReference type="Pfam" id="PF17137">
    <property type="entry name" value="DUF5110"/>
    <property type="match status" value="1"/>
</dbReference>
<evidence type="ECO:0000259" key="5">
    <source>
        <dbReference type="Pfam" id="PF21365"/>
    </source>
</evidence>
<evidence type="ECO:0000256" key="1">
    <source>
        <dbReference type="ARBA" id="ARBA00007806"/>
    </source>
</evidence>
<keyword evidence="2 6" id="KW-0378">Hydrolase</keyword>
<dbReference type="PANTHER" id="PTHR43863:SF2">
    <property type="entry name" value="MALTASE-GLUCOAMYLASE"/>
    <property type="match status" value="1"/>
</dbReference>
<proteinExistence type="inferred from homology"/>
<name>A0A2T5J5T2_9SPHI</name>
<comment type="similarity">
    <text evidence="1 2">Belongs to the glycosyl hydrolase 31 family.</text>
</comment>
<dbReference type="InterPro" id="IPR051816">
    <property type="entry name" value="Glycosyl_Hydrolase_31"/>
</dbReference>
<dbReference type="GO" id="GO:0030246">
    <property type="term" value="F:carbohydrate binding"/>
    <property type="evidence" value="ECO:0007669"/>
    <property type="project" value="InterPro"/>
</dbReference>
<feature type="domain" description="Glycoside hydrolase family 31 TIM barrel" evidence="3">
    <location>
        <begin position="338"/>
        <end position="649"/>
    </location>
</feature>
<dbReference type="Pfam" id="PF21365">
    <property type="entry name" value="Glyco_hydro_31_3rd"/>
    <property type="match status" value="1"/>
</dbReference>
<dbReference type="InterPro" id="IPR048395">
    <property type="entry name" value="Glyco_hydro_31_C"/>
</dbReference>
<comment type="caution">
    <text evidence="6">The sequence shown here is derived from an EMBL/GenBank/DDBJ whole genome shotgun (WGS) entry which is preliminary data.</text>
</comment>
<dbReference type="Gene3D" id="2.60.40.1760">
    <property type="entry name" value="glycosyl hydrolase (family 31)"/>
    <property type="match status" value="1"/>
</dbReference>
<dbReference type="InterPro" id="IPR000322">
    <property type="entry name" value="Glyco_hydro_31_TIM"/>
</dbReference>
<evidence type="ECO:0000256" key="2">
    <source>
        <dbReference type="RuleBase" id="RU361185"/>
    </source>
</evidence>
<dbReference type="InterPro" id="IPR017853">
    <property type="entry name" value="GH"/>
</dbReference>
<evidence type="ECO:0000313" key="7">
    <source>
        <dbReference type="Proteomes" id="UP000244168"/>
    </source>
</evidence>
<dbReference type="SUPFAM" id="SSF51011">
    <property type="entry name" value="Glycosyl hydrolase domain"/>
    <property type="match status" value="1"/>
</dbReference>
<dbReference type="GO" id="GO:0004553">
    <property type="term" value="F:hydrolase activity, hydrolyzing O-glycosyl compounds"/>
    <property type="evidence" value="ECO:0007669"/>
    <property type="project" value="InterPro"/>
</dbReference>
<dbReference type="CDD" id="cd06591">
    <property type="entry name" value="GH31_xylosidase_XylS"/>
    <property type="match status" value="1"/>
</dbReference>
<dbReference type="Pfam" id="PF01055">
    <property type="entry name" value="Glyco_hydro_31_2nd"/>
    <property type="match status" value="1"/>
</dbReference>
<dbReference type="PANTHER" id="PTHR43863">
    <property type="entry name" value="HYDROLASE, PUTATIVE (AFU_ORTHOLOGUE AFUA_1G03140)-RELATED"/>
    <property type="match status" value="1"/>
</dbReference>
<feature type="domain" description="Glycosyl hydrolase family 31 C-terminal" evidence="5">
    <location>
        <begin position="657"/>
        <end position="745"/>
    </location>
</feature>
<keyword evidence="2" id="KW-0326">Glycosidase</keyword>